<keyword evidence="2" id="KW-1185">Reference proteome</keyword>
<proteinExistence type="predicted"/>
<evidence type="ECO:0000313" key="2">
    <source>
        <dbReference type="Proteomes" id="UP000789366"/>
    </source>
</evidence>
<feature type="non-terminal residue" evidence="1">
    <location>
        <position position="1"/>
    </location>
</feature>
<dbReference type="EMBL" id="CAJVPW010060849">
    <property type="protein sequence ID" value="CAG8781304.1"/>
    <property type="molecule type" value="Genomic_DNA"/>
</dbReference>
<reference evidence="1" key="1">
    <citation type="submission" date="2021-06" db="EMBL/GenBank/DDBJ databases">
        <authorList>
            <person name="Kallberg Y."/>
            <person name="Tangrot J."/>
            <person name="Rosling A."/>
        </authorList>
    </citation>
    <scope>NUCLEOTIDE SEQUENCE</scope>
    <source>
        <strain evidence="1">28 12/20/2015</strain>
    </source>
</reference>
<sequence>IFLLNYDYQLVNYNELTLKIIAENIKIKQIEADLFANINTKK</sequence>
<organism evidence="1 2">
    <name type="scientific">Cetraspora pellucida</name>
    <dbReference type="NCBI Taxonomy" id="1433469"/>
    <lineage>
        <taxon>Eukaryota</taxon>
        <taxon>Fungi</taxon>
        <taxon>Fungi incertae sedis</taxon>
        <taxon>Mucoromycota</taxon>
        <taxon>Glomeromycotina</taxon>
        <taxon>Glomeromycetes</taxon>
        <taxon>Diversisporales</taxon>
        <taxon>Gigasporaceae</taxon>
        <taxon>Cetraspora</taxon>
    </lineage>
</organism>
<accession>A0ACA9R7V0</accession>
<gene>
    <name evidence="1" type="ORF">SPELUC_LOCUS16433</name>
</gene>
<protein>
    <submittedName>
        <fullName evidence="1">16406_t:CDS:1</fullName>
    </submittedName>
</protein>
<dbReference type="Proteomes" id="UP000789366">
    <property type="component" value="Unassembled WGS sequence"/>
</dbReference>
<name>A0ACA9R7V0_9GLOM</name>
<feature type="non-terminal residue" evidence="1">
    <location>
        <position position="42"/>
    </location>
</feature>
<evidence type="ECO:0000313" key="1">
    <source>
        <dbReference type="EMBL" id="CAG8781304.1"/>
    </source>
</evidence>
<comment type="caution">
    <text evidence="1">The sequence shown here is derived from an EMBL/GenBank/DDBJ whole genome shotgun (WGS) entry which is preliminary data.</text>
</comment>